<feature type="transmembrane region" description="Helical" evidence="6">
    <location>
        <begin position="88"/>
        <end position="108"/>
    </location>
</feature>
<dbReference type="CDD" id="cd06581">
    <property type="entry name" value="TM_PBP1_LivM_like"/>
    <property type="match status" value="1"/>
</dbReference>
<dbReference type="GO" id="GO:0015658">
    <property type="term" value="F:branched-chain amino acid transmembrane transporter activity"/>
    <property type="evidence" value="ECO:0007669"/>
    <property type="project" value="InterPro"/>
</dbReference>
<proteinExistence type="predicted"/>
<dbReference type="Proteomes" id="UP000807825">
    <property type="component" value="Unassembled WGS sequence"/>
</dbReference>
<keyword evidence="5 6" id="KW-0472">Membrane</keyword>
<dbReference type="AlphaFoldDB" id="A0A9D6V8A3"/>
<evidence type="ECO:0000256" key="1">
    <source>
        <dbReference type="ARBA" id="ARBA00004651"/>
    </source>
</evidence>
<evidence type="ECO:0000313" key="8">
    <source>
        <dbReference type="Proteomes" id="UP000807825"/>
    </source>
</evidence>
<dbReference type="PANTHER" id="PTHR30482">
    <property type="entry name" value="HIGH-AFFINITY BRANCHED-CHAIN AMINO ACID TRANSPORT SYSTEM PERMEASE"/>
    <property type="match status" value="1"/>
</dbReference>
<organism evidence="7 8">
    <name type="scientific">Desulfomonile tiedjei</name>
    <dbReference type="NCBI Taxonomy" id="2358"/>
    <lineage>
        <taxon>Bacteria</taxon>
        <taxon>Pseudomonadati</taxon>
        <taxon>Thermodesulfobacteriota</taxon>
        <taxon>Desulfomonilia</taxon>
        <taxon>Desulfomonilales</taxon>
        <taxon>Desulfomonilaceae</taxon>
        <taxon>Desulfomonile</taxon>
    </lineage>
</organism>
<keyword evidence="3 6" id="KW-0812">Transmembrane</keyword>
<evidence type="ECO:0000256" key="3">
    <source>
        <dbReference type="ARBA" id="ARBA00022692"/>
    </source>
</evidence>
<comment type="caution">
    <text evidence="7">The sequence shown here is derived from an EMBL/GenBank/DDBJ whole genome shotgun (WGS) entry which is preliminary data.</text>
</comment>
<dbReference type="GO" id="GO:0005886">
    <property type="term" value="C:plasma membrane"/>
    <property type="evidence" value="ECO:0007669"/>
    <property type="project" value="UniProtKB-SubCell"/>
</dbReference>
<reference evidence="7" key="1">
    <citation type="submission" date="2020-07" db="EMBL/GenBank/DDBJ databases">
        <title>Huge and variable diversity of episymbiotic CPR bacteria and DPANN archaea in groundwater ecosystems.</title>
        <authorList>
            <person name="He C.Y."/>
            <person name="Keren R."/>
            <person name="Whittaker M."/>
            <person name="Farag I.F."/>
            <person name="Doudna J."/>
            <person name="Cate J.H.D."/>
            <person name="Banfield J.F."/>
        </authorList>
    </citation>
    <scope>NUCLEOTIDE SEQUENCE</scope>
    <source>
        <strain evidence="7">NC_groundwater_1664_Pr3_B-0.1um_52_9</strain>
    </source>
</reference>
<evidence type="ECO:0000256" key="5">
    <source>
        <dbReference type="ARBA" id="ARBA00023136"/>
    </source>
</evidence>
<protein>
    <submittedName>
        <fullName evidence="7">Branched-chain amino acid ABC transporter permease</fullName>
    </submittedName>
</protein>
<dbReference type="EMBL" id="JACRDE010000623">
    <property type="protein sequence ID" value="MBI5252573.1"/>
    <property type="molecule type" value="Genomic_DNA"/>
</dbReference>
<feature type="transmembrane region" description="Helical" evidence="6">
    <location>
        <begin position="164"/>
        <end position="183"/>
    </location>
</feature>
<keyword evidence="2" id="KW-1003">Cell membrane</keyword>
<feature type="transmembrane region" description="Helical" evidence="6">
    <location>
        <begin position="114"/>
        <end position="133"/>
    </location>
</feature>
<comment type="subcellular location">
    <subcellularLocation>
        <location evidence="1">Cell membrane</location>
        <topology evidence="1">Multi-pass membrane protein</topology>
    </subcellularLocation>
</comment>
<evidence type="ECO:0000313" key="7">
    <source>
        <dbReference type="EMBL" id="MBI5252573.1"/>
    </source>
</evidence>
<feature type="transmembrane region" description="Helical" evidence="6">
    <location>
        <begin position="213"/>
        <end position="233"/>
    </location>
</feature>
<dbReference type="Pfam" id="PF02653">
    <property type="entry name" value="BPD_transp_2"/>
    <property type="match status" value="1"/>
</dbReference>
<dbReference type="InterPro" id="IPR001851">
    <property type="entry name" value="ABC_transp_permease"/>
</dbReference>
<dbReference type="InterPro" id="IPR043428">
    <property type="entry name" value="LivM-like"/>
</dbReference>
<sequence length="322" mass="35114">MDATGKSKWIVGLAAAVLLIAFPLIIERLTSQYYLYLTVKIMIWALFATSFNLVLGYGGMMSFGHAAFYGAGAYCCALLLVKTACPVWAAALAGPAFAAAIGLVIGYFSVKIKGVFYFATLTLAFSQLFYILVFKWRSLTLGDDGIQGIPVPECISTLESYTNYYYFALVVTAICFYILRRIVQSPFGLILNTLRENAERSTFIGVNAQKHRLIAFVISAFFSGIAGVLLVFLETSLSPDVLKWSNSGEVILMGLLGGMHVFLGPTLGAAIMVLLNSFVTSYSEYWGLCLGLTLVLIVLFFPQGVGGLVHERLEARAKRKTA</sequence>
<evidence type="ECO:0000256" key="4">
    <source>
        <dbReference type="ARBA" id="ARBA00022989"/>
    </source>
</evidence>
<feature type="transmembrane region" description="Helical" evidence="6">
    <location>
        <begin position="33"/>
        <end position="57"/>
    </location>
</feature>
<gene>
    <name evidence="7" type="ORF">HY912_24015</name>
</gene>
<feature type="transmembrane region" description="Helical" evidence="6">
    <location>
        <begin position="63"/>
        <end position="81"/>
    </location>
</feature>
<feature type="transmembrane region" description="Helical" evidence="6">
    <location>
        <begin position="254"/>
        <end position="279"/>
    </location>
</feature>
<evidence type="ECO:0000256" key="6">
    <source>
        <dbReference type="SAM" id="Phobius"/>
    </source>
</evidence>
<evidence type="ECO:0000256" key="2">
    <source>
        <dbReference type="ARBA" id="ARBA00022475"/>
    </source>
</evidence>
<feature type="transmembrane region" description="Helical" evidence="6">
    <location>
        <begin position="6"/>
        <end position="26"/>
    </location>
</feature>
<accession>A0A9D6V8A3</accession>
<keyword evidence="4 6" id="KW-1133">Transmembrane helix</keyword>
<dbReference type="PANTHER" id="PTHR30482:SF17">
    <property type="entry name" value="ABC TRANSPORTER ATP-BINDING PROTEIN"/>
    <property type="match status" value="1"/>
</dbReference>
<feature type="transmembrane region" description="Helical" evidence="6">
    <location>
        <begin position="285"/>
        <end position="309"/>
    </location>
</feature>
<name>A0A9D6V8A3_9BACT</name>